<accession>A0A5B6W577</accession>
<feature type="domain" description="Integrase zinc-binding" evidence="1">
    <location>
        <begin position="13"/>
        <end position="59"/>
    </location>
</feature>
<dbReference type="Proteomes" id="UP000325315">
    <property type="component" value="Unassembled WGS sequence"/>
</dbReference>
<evidence type="ECO:0000313" key="2">
    <source>
        <dbReference type="EMBL" id="KAA3476247.1"/>
    </source>
</evidence>
<dbReference type="InterPro" id="IPR041588">
    <property type="entry name" value="Integrase_H2C2"/>
</dbReference>
<dbReference type="OrthoDB" id="1938712at2759"/>
<dbReference type="AlphaFoldDB" id="A0A5B6W577"/>
<keyword evidence="3" id="KW-1185">Reference proteome</keyword>
<evidence type="ECO:0000259" key="1">
    <source>
        <dbReference type="Pfam" id="PF17921"/>
    </source>
</evidence>
<sequence length="127" mass="14998">MYFQNRLCITKNSKIKQKILQEAHSSRYSIHPSSNKIYGDLEQMYWWLRMKGEISECVKMSNFSTACYDTRVEIETGYHGFRIKVTIEYEIKSIHTDCSLEKLAELYVAKIVRLHEVPLSIISNRDQ</sequence>
<evidence type="ECO:0000313" key="3">
    <source>
        <dbReference type="Proteomes" id="UP000325315"/>
    </source>
</evidence>
<dbReference type="Pfam" id="PF17921">
    <property type="entry name" value="Integrase_H2C2"/>
    <property type="match status" value="1"/>
</dbReference>
<dbReference type="Gene3D" id="1.10.340.70">
    <property type="match status" value="1"/>
</dbReference>
<dbReference type="EMBL" id="SMMG02000005">
    <property type="protein sequence ID" value="KAA3476247.1"/>
    <property type="molecule type" value="Genomic_DNA"/>
</dbReference>
<gene>
    <name evidence="2" type="ORF">EPI10_026343</name>
</gene>
<reference evidence="3" key="1">
    <citation type="journal article" date="2019" name="Plant Biotechnol. J.">
        <title>Genome sequencing of the Australian wild diploid species Gossypium australe highlights disease resistance and delayed gland morphogenesis.</title>
        <authorList>
            <person name="Cai Y."/>
            <person name="Cai X."/>
            <person name="Wang Q."/>
            <person name="Wang P."/>
            <person name="Zhang Y."/>
            <person name="Cai C."/>
            <person name="Xu Y."/>
            <person name="Wang K."/>
            <person name="Zhou Z."/>
            <person name="Wang C."/>
            <person name="Geng S."/>
            <person name="Li B."/>
            <person name="Dong Q."/>
            <person name="Hou Y."/>
            <person name="Wang H."/>
            <person name="Ai P."/>
            <person name="Liu Z."/>
            <person name="Yi F."/>
            <person name="Sun M."/>
            <person name="An G."/>
            <person name="Cheng J."/>
            <person name="Zhang Y."/>
            <person name="Shi Q."/>
            <person name="Xie Y."/>
            <person name="Shi X."/>
            <person name="Chang Y."/>
            <person name="Huang F."/>
            <person name="Chen Y."/>
            <person name="Hong S."/>
            <person name="Mi L."/>
            <person name="Sun Q."/>
            <person name="Zhang L."/>
            <person name="Zhou B."/>
            <person name="Peng R."/>
            <person name="Zhang X."/>
            <person name="Liu F."/>
        </authorList>
    </citation>
    <scope>NUCLEOTIDE SEQUENCE [LARGE SCALE GENOMIC DNA]</scope>
    <source>
        <strain evidence="3">cv. PA1801</strain>
    </source>
</reference>
<proteinExistence type="predicted"/>
<name>A0A5B6W577_9ROSI</name>
<protein>
    <submittedName>
        <fullName evidence="2">Integrase</fullName>
    </submittedName>
</protein>
<organism evidence="2 3">
    <name type="scientific">Gossypium australe</name>
    <dbReference type="NCBI Taxonomy" id="47621"/>
    <lineage>
        <taxon>Eukaryota</taxon>
        <taxon>Viridiplantae</taxon>
        <taxon>Streptophyta</taxon>
        <taxon>Embryophyta</taxon>
        <taxon>Tracheophyta</taxon>
        <taxon>Spermatophyta</taxon>
        <taxon>Magnoliopsida</taxon>
        <taxon>eudicotyledons</taxon>
        <taxon>Gunneridae</taxon>
        <taxon>Pentapetalae</taxon>
        <taxon>rosids</taxon>
        <taxon>malvids</taxon>
        <taxon>Malvales</taxon>
        <taxon>Malvaceae</taxon>
        <taxon>Malvoideae</taxon>
        <taxon>Gossypium</taxon>
    </lineage>
</organism>
<comment type="caution">
    <text evidence="2">The sequence shown here is derived from an EMBL/GenBank/DDBJ whole genome shotgun (WGS) entry which is preliminary data.</text>
</comment>